<dbReference type="RefSeq" id="WP_307202774.1">
    <property type="nucleotide sequence ID" value="NZ_JAUSSU010000003.1"/>
</dbReference>
<evidence type="ECO:0000256" key="1">
    <source>
        <dbReference type="ARBA" id="ARBA00022679"/>
    </source>
</evidence>
<dbReference type="Gene3D" id="1.10.1790.10">
    <property type="entry name" value="PRD domain"/>
    <property type="match status" value="1"/>
</dbReference>
<dbReference type="SUPFAM" id="SSF63520">
    <property type="entry name" value="PTS-regulatory domain, PRD"/>
    <property type="match status" value="1"/>
</dbReference>
<dbReference type="PANTHER" id="PTHR30185:SF18">
    <property type="entry name" value="TRANSCRIPTIONAL REGULATOR MTLR"/>
    <property type="match status" value="1"/>
</dbReference>
<evidence type="ECO:0000259" key="5">
    <source>
        <dbReference type="PROSITE" id="PS51094"/>
    </source>
</evidence>
<keyword evidence="4" id="KW-0804">Transcription</keyword>
<dbReference type="SUPFAM" id="SSF52794">
    <property type="entry name" value="PTS system IIB component-like"/>
    <property type="match status" value="1"/>
</dbReference>
<dbReference type="InterPro" id="IPR050661">
    <property type="entry name" value="BglG_antiterminators"/>
</dbReference>
<evidence type="ECO:0000259" key="6">
    <source>
        <dbReference type="PROSITE" id="PS51099"/>
    </source>
</evidence>
<proteinExistence type="predicted"/>
<dbReference type="Gene3D" id="3.40.930.10">
    <property type="entry name" value="Mannitol-specific EII, Chain A"/>
    <property type="match status" value="1"/>
</dbReference>
<feature type="domain" description="PTS EIIA type-2" evidence="5">
    <location>
        <begin position="526"/>
        <end position="674"/>
    </location>
</feature>
<protein>
    <submittedName>
        <fullName evidence="8">Mannitol operon transcriptional antiterminator</fullName>
    </submittedName>
</protein>
<evidence type="ECO:0000256" key="3">
    <source>
        <dbReference type="ARBA" id="ARBA00023015"/>
    </source>
</evidence>
<dbReference type="PROSITE" id="PS51099">
    <property type="entry name" value="PTS_EIIB_TYPE_2"/>
    <property type="match status" value="1"/>
</dbReference>
<keyword evidence="3" id="KW-0805">Transcription regulation</keyword>
<dbReference type="InterPro" id="IPR002178">
    <property type="entry name" value="PTS_EIIA_type-2_dom"/>
</dbReference>
<gene>
    <name evidence="8" type="ORF">J2T15_001596</name>
</gene>
<dbReference type="CDD" id="cd05568">
    <property type="entry name" value="PTS_IIB_bgl_like"/>
    <property type="match status" value="1"/>
</dbReference>
<dbReference type="InterPro" id="IPR036095">
    <property type="entry name" value="PTS_EIIB-like_sf"/>
</dbReference>
<dbReference type="EMBL" id="JAUSSU010000003">
    <property type="protein sequence ID" value="MDQ0112161.1"/>
    <property type="molecule type" value="Genomic_DNA"/>
</dbReference>
<dbReference type="Pfam" id="PF00359">
    <property type="entry name" value="PTS_EIIA_2"/>
    <property type="match status" value="1"/>
</dbReference>
<evidence type="ECO:0000313" key="8">
    <source>
        <dbReference type="EMBL" id="MDQ0112161.1"/>
    </source>
</evidence>
<accession>A0ABT9TXU4</accession>
<sequence>MISIKASTRQRRIIELLLERKHEIAAADIAAIVGTSTRTIHRELSDIESLLAAKGILLHKISGLGIRIEADKELLERFKQSFDLTDSFEYSAEERQILILCRLLEHDEPIKLFSLAHELRVAIPTISHDLDELEKSIIKQGLALVRKRGYGVEISGQEAAKRHFISLLAFNHFDDSDLFGQFTDQTVSHPNPVTAQLLDMIGKDNFKKLEQALWELNDDWPNDLSESDYTRLLIKLSVALTRIEHNHLILSGDYGAGGEITLVRSLLDALDMQLPIEEKRYLSRLLDDEAFPESSLLIHHDDMSLIESVTLLIRYVQEQLQMPLLEDRSLAEGLIQHIKKAFQRIRDGVAIRNPMLAPIKKDYAQLFAAIRQGVDEVIPSIVVPDEEIGYIVMHFGASLERLKQFPRKIRAVLVCTSGIGSSKLLAVRITKKLPQIELIGHYSWYEAARLPSNQYDLIISTVDLPLDSGRYIKLSPLHTQEETDKLRSYIESTTLKRLAPAAAPEPSMQSPMDRLTLMQQYSGSILRLLESFIVHDLSITEPQSKLETQLLPMISLIGKPDILAHSEKIAAQLLAREQQGSLVIPDTELALIHTRSEWIQEPLLALYRYDEPLLLNDDEAMKARQVLMMLGPAKLDKSSLEVLSEISAMLLLPEMIAVLEHDPAESIKSFISQKLELYIKTKMDWRE</sequence>
<dbReference type="Proteomes" id="UP001229346">
    <property type="component" value="Unassembled WGS sequence"/>
</dbReference>
<dbReference type="Gene3D" id="3.40.50.2300">
    <property type="match status" value="1"/>
</dbReference>
<reference evidence="8 9" key="1">
    <citation type="submission" date="2023-07" db="EMBL/GenBank/DDBJ databases">
        <title>Sorghum-associated microbial communities from plants grown in Nebraska, USA.</title>
        <authorList>
            <person name="Schachtman D."/>
        </authorList>
    </citation>
    <scope>NUCLEOTIDE SEQUENCE [LARGE SCALE GENOMIC DNA]</scope>
    <source>
        <strain evidence="8 9">CC482</strain>
    </source>
</reference>
<dbReference type="InterPro" id="IPR036634">
    <property type="entry name" value="PRD_sf"/>
</dbReference>
<evidence type="ECO:0000256" key="4">
    <source>
        <dbReference type="ARBA" id="ARBA00023163"/>
    </source>
</evidence>
<feature type="domain" description="PTS EIIB type-2" evidence="6">
    <location>
        <begin position="409"/>
        <end position="498"/>
    </location>
</feature>
<name>A0ABT9TXU4_PAEHA</name>
<evidence type="ECO:0000256" key="2">
    <source>
        <dbReference type="ARBA" id="ARBA00022737"/>
    </source>
</evidence>
<dbReference type="InterPro" id="IPR013196">
    <property type="entry name" value="HTH_11"/>
</dbReference>
<organism evidence="8 9">
    <name type="scientific">Paenibacillus harenae</name>
    <dbReference type="NCBI Taxonomy" id="306543"/>
    <lineage>
        <taxon>Bacteria</taxon>
        <taxon>Bacillati</taxon>
        <taxon>Bacillota</taxon>
        <taxon>Bacilli</taxon>
        <taxon>Bacillales</taxon>
        <taxon>Paenibacillaceae</taxon>
        <taxon>Paenibacillus</taxon>
    </lineage>
</organism>
<dbReference type="InterPro" id="IPR016152">
    <property type="entry name" value="PTrfase/Anion_transptr"/>
</dbReference>
<dbReference type="InterPro" id="IPR036390">
    <property type="entry name" value="WH_DNA-bd_sf"/>
</dbReference>
<dbReference type="PROSITE" id="PS51094">
    <property type="entry name" value="PTS_EIIA_TYPE_2"/>
    <property type="match status" value="1"/>
</dbReference>
<dbReference type="InterPro" id="IPR013011">
    <property type="entry name" value="PTS_EIIB_2"/>
</dbReference>
<dbReference type="Pfam" id="PF00874">
    <property type="entry name" value="PRD"/>
    <property type="match status" value="1"/>
</dbReference>
<keyword evidence="9" id="KW-1185">Reference proteome</keyword>
<dbReference type="SUPFAM" id="SSF46785">
    <property type="entry name" value="Winged helix' DNA-binding domain"/>
    <property type="match status" value="1"/>
</dbReference>
<keyword evidence="1" id="KW-0808">Transferase</keyword>
<dbReference type="SUPFAM" id="SSF55804">
    <property type="entry name" value="Phoshotransferase/anion transport protein"/>
    <property type="match status" value="1"/>
</dbReference>
<dbReference type="InterPro" id="IPR036388">
    <property type="entry name" value="WH-like_DNA-bd_sf"/>
</dbReference>
<keyword evidence="2" id="KW-0677">Repeat</keyword>
<dbReference type="PANTHER" id="PTHR30185">
    <property type="entry name" value="CRYPTIC BETA-GLUCOSIDE BGL OPERON ANTITERMINATOR"/>
    <property type="match status" value="1"/>
</dbReference>
<dbReference type="PROSITE" id="PS51372">
    <property type="entry name" value="PRD_2"/>
    <property type="match status" value="1"/>
</dbReference>
<evidence type="ECO:0000259" key="7">
    <source>
        <dbReference type="PROSITE" id="PS51372"/>
    </source>
</evidence>
<comment type="caution">
    <text evidence="8">The sequence shown here is derived from an EMBL/GenBank/DDBJ whole genome shotgun (WGS) entry which is preliminary data.</text>
</comment>
<dbReference type="Gene3D" id="1.10.10.10">
    <property type="entry name" value="Winged helix-like DNA-binding domain superfamily/Winged helix DNA-binding domain"/>
    <property type="match status" value="2"/>
</dbReference>
<dbReference type="InterPro" id="IPR011608">
    <property type="entry name" value="PRD"/>
</dbReference>
<feature type="domain" description="PRD" evidence="7">
    <location>
        <begin position="300"/>
        <end position="405"/>
    </location>
</feature>
<dbReference type="Pfam" id="PF08279">
    <property type="entry name" value="HTH_11"/>
    <property type="match status" value="1"/>
</dbReference>
<evidence type="ECO:0000313" key="9">
    <source>
        <dbReference type="Proteomes" id="UP001229346"/>
    </source>
</evidence>